<evidence type="ECO:0000313" key="8">
    <source>
        <dbReference type="Proteomes" id="UP000662904"/>
    </source>
</evidence>
<evidence type="ECO:0000256" key="6">
    <source>
        <dbReference type="ARBA" id="ARBA00044538"/>
    </source>
</evidence>
<dbReference type="Proteomes" id="UP000662904">
    <property type="component" value="Chromosome"/>
</dbReference>
<dbReference type="AlphaFoldDB" id="A0A8A0RPE9"/>
<dbReference type="RefSeq" id="WP_206707580.1">
    <property type="nucleotide sequence ID" value="NZ_CP059066.1"/>
</dbReference>
<gene>
    <name evidence="7" type="ORF">H0A61_02672</name>
</gene>
<evidence type="ECO:0000256" key="1">
    <source>
        <dbReference type="ARBA" id="ARBA00022517"/>
    </source>
</evidence>
<dbReference type="PANTHER" id="PTHR39178">
    <property type="entry name" value="HYPOTHETICAL RIBOSOME-ASSOCIATED PROTEIN"/>
    <property type="match status" value="1"/>
</dbReference>
<dbReference type="EMBL" id="CP059066">
    <property type="protein sequence ID" value="QSQ10271.1"/>
    <property type="molecule type" value="Genomic_DNA"/>
</dbReference>
<reference evidence="7" key="1">
    <citation type="submission" date="2020-07" db="EMBL/GenBank/DDBJ databases">
        <title>Koleobacter methoxysyntrophicus gen. nov., sp. nov., a novel anaerobic bacterium isolated from deep subsurface oil field and proposal of Koleobacterales ord. nov. in the phylum Firmicutes.</title>
        <authorList>
            <person name="Sakamoto S."/>
            <person name="Tamaki H."/>
        </authorList>
    </citation>
    <scope>NUCLEOTIDE SEQUENCE</scope>
    <source>
        <strain evidence="7">NRmbB1</strain>
    </source>
</reference>
<evidence type="ECO:0000313" key="7">
    <source>
        <dbReference type="EMBL" id="QSQ10271.1"/>
    </source>
</evidence>
<dbReference type="GO" id="GO:0008234">
    <property type="term" value="F:cysteine-type peptidase activity"/>
    <property type="evidence" value="ECO:0007669"/>
    <property type="project" value="UniProtKB-KW"/>
</dbReference>
<keyword evidence="4" id="KW-0788">Thiol protease</keyword>
<protein>
    <recommendedName>
        <fullName evidence="6">Ribosomal processing cysteine protease Prp</fullName>
    </recommendedName>
</protein>
<evidence type="ECO:0000256" key="5">
    <source>
        <dbReference type="ARBA" id="ARBA00044503"/>
    </source>
</evidence>
<keyword evidence="2" id="KW-0645">Protease</keyword>
<evidence type="ECO:0000256" key="2">
    <source>
        <dbReference type="ARBA" id="ARBA00022670"/>
    </source>
</evidence>
<dbReference type="PANTHER" id="PTHR39178:SF1">
    <property type="entry name" value="RIBOSOMAL-PROCESSING CYSTEINE PROTEASE PRP"/>
    <property type="match status" value="1"/>
</dbReference>
<name>A0A8A0RPE9_9FIRM</name>
<keyword evidence="3" id="KW-0378">Hydrolase</keyword>
<dbReference type="Pfam" id="PF04327">
    <property type="entry name" value="Peptidase_Prp"/>
    <property type="match status" value="1"/>
</dbReference>
<proteinExistence type="inferred from homology"/>
<dbReference type="KEGG" id="kme:H0A61_02672"/>
<dbReference type="SUPFAM" id="SSF118010">
    <property type="entry name" value="TM1457-like"/>
    <property type="match status" value="1"/>
</dbReference>
<accession>A0A8A0RPE9</accession>
<evidence type="ECO:0000256" key="4">
    <source>
        <dbReference type="ARBA" id="ARBA00022807"/>
    </source>
</evidence>
<sequence>MIRVEVTRDKRKCIKKVMVKGHSGYDDIGKDIVCAAVSGIVQTAVLGLTELLNISISLEMDEGFMCLILPANLEKDLCQKTGIILETMVLGLKEIEKVYTEYIRVVVKEGGV</sequence>
<keyword evidence="8" id="KW-1185">Reference proteome</keyword>
<comment type="similarity">
    <text evidence="5">Belongs to the Prp family.</text>
</comment>
<dbReference type="Gene3D" id="3.30.70.1490">
    <property type="entry name" value="Cysteine protease Prp"/>
    <property type="match status" value="1"/>
</dbReference>
<evidence type="ECO:0000256" key="3">
    <source>
        <dbReference type="ARBA" id="ARBA00022801"/>
    </source>
</evidence>
<dbReference type="InterPro" id="IPR007422">
    <property type="entry name" value="Peptidase_Prp"/>
</dbReference>
<dbReference type="GO" id="GO:0042254">
    <property type="term" value="P:ribosome biogenesis"/>
    <property type="evidence" value="ECO:0007669"/>
    <property type="project" value="UniProtKB-KW"/>
</dbReference>
<dbReference type="InterPro" id="IPR036764">
    <property type="entry name" value="Peptidase_Prp_sf"/>
</dbReference>
<organism evidence="7 8">
    <name type="scientific">Koleobacter methoxysyntrophicus</name>
    <dbReference type="NCBI Taxonomy" id="2751313"/>
    <lineage>
        <taxon>Bacteria</taxon>
        <taxon>Bacillati</taxon>
        <taxon>Bacillota</taxon>
        <taxon>Clostridia</taxon>
        <taxon>Koleobacterales</taxon>
        <taxon>Koleobacteraceae</taxon>
        <taxon>Koleobacter</taxon>
    </lineage>
</organism>
<dbReference type="CDD" id="cd16332">
    <property type="entry name" value="Prp-like"/>
    <property type="match status" value="1"/>
</dbReference>
<dbReference type="GO" id="GO:0006508">
    <property type="term" value="P:proteolysis"/>
    <property type="evidence" value="ECO:0007669"/>
    <property type="project" value="UniProtKB-KW"/>
</dbReference>
<keyword evidence="1" id="KW-0690">Ribosome biogenesis</keyword>